<dbReference type="GO" id="GO:0032543">
    <property type="term" value="P:mitochondrial translation"/>
    <property type="evidence" value="ECO:0007669"/>
    <property type="project" value="InterPro"/>
</dbReference>
<evidence type="ECO:0000313" key="1">
    <source>
        <dbReference type="EMBL" id="PAV23220.1"/>
    </source>
</evidence>
<dbReference type="EMBL" id="NBII01000001">
    <property type="protein sequence ID" value="PAV23220.1"/>
    <property type="molecule type" value="Genomic_DNA"/>
</dbReference>
<accession>A0A286UUD9</accession>
<reference evidence="1 2" key="1">
    <citation type="journal article" date="2017" name="Mol. Ecol.">
        <title>Comparative and population genomic landscape of Phellinus noxius: A hypervariable fungus causing root rot in trees.</title>
        <authorList>
            <person name="Chung C.L."/>
            <person name="Lee T.J."/>
            <person name="Akiba M."/>
            <person name="Lee H.H."/>
            <person name="Kuo T.H."/>
            <person name="Liu D."/>
            <person name="Ke H.M."/>
            <person name="Yokoi T."/>
            <person name="Roa M.B."/>
            <person name="Lu M.J."/>
            <person name="Chang Y.Y."/>
            <person name="Ann P.J."/>
            <person name="Tsai J.N."/>
            <person name="Chen C.Y."/>
            <person name="Tzean S.S."/>
            <person name="Ota Y."/>
            <person name="Hattori T."/>
            <person name="Sahashi N."/>
            <person name="Liou R.F."/>
            <person name="Kikuchi T."/>
            <person name="Tsai I.J."/>
        </authorList>
    </citation>
    <scope>NUCLEOTIDE SEQUENCE [LARGE SCALE GENOMIC DNA]</scope>
    <source>
        <strain evidence="1 2">FFPRI411160</strain>
    </source>
</reference>
<dbReference type="Proteomes" id="UP000217199">
    <property type="component" value="Unassembled WGS sequence"/>
</dbReference>
<evidence type="ECO:0000313" key="2">
    <source>
        <dbReference type="Proteomes" id="UP000217199"/>
    </source>
</evidence>
<dbReference type="OrthoDB" id="2210at2759"/>
<gene>
    <name evidence="1" type="ORF">PNOK_0028800</name>
</gene>
<protein>
    <submittedName>
        <fullName evidence="1">37s ribosomal mitochondrial</fullName>
    </submittedName>
</protein>
<name>A0A286UUD9_9AGAM</name>
<dbReference type="Gene3D" id="1.10.287.2900">
    <property type="match status" value="1"/>
</dbReference>
<organism evidence="1 2">
    <name type="scientific">Pyrrhoderma noxium</name>
    <dbReference type="NCBI Taxonomy" id="2282107"/>
    <lineage>
        <taxon>Eukaryota</taxon>
        <taxon>Fungi</taxon>
        <taxon>Dikarya</taxon>
        <taxon>Basidiomycota</taxon>
        <taxon>Agaricomycotina</taxon>
        <taxon>Agaricomycetes</taxon>
        <taxon>Hymenochaetales</taxon>
        <taxon>Hymenochaetaceae</taxon>
        <taxon>Pyrrhoderma</taxon>
    </lineage>
</organism>
<keyword evidence="2" id="KW-1185">Reference proteome</keyword>
<dbReference type="GO" id="GO:0005763">
    <property type="term" value="C:mitochondrial small ribosomal subunit"/>
    <property type="evidence" value="ECO:0007669"/>
    <property type="project" value="TreeGrafter"/>
</dbReference>
<dbReference type="GO" id="GO:0003735">
    <property type="term" value="F:structural constituent of ribosome"/>
    <property type="evidence" value="ECO:0007669"/>
    <property type="project" value="InterPro"/>
</dbReference>
<dbReference type="STRING" id="2282107.A0A286UUD9"/>
<dbReference type="PANTHER" id="PTHR28066:SF1">
    <property type="entry name" value="SMALL RIBOSOMAL SUBUNIT PROTEIN MS37"/>
    <property type="match status" value="1"/>
</dbReference>
<dbReference type="FunCoup" id="A0A286UUD9">
    <property type="interactions" value="29"/>
</dbReference>
<dbReference type="PANTHER" id="PTHR28066">
    <property type="entry name" value="37S RIBOSOMAL PROTEIN MRP10, MITOCHONDRIAL"/>
    <property type="match status" value="1"/>
</dbReference>
<dbReference type="InParanoid" id="A0A286UUD9"/>
<comment type="caution">
    <text evidence="1">The sequence shown here is derived from an EMBL/GenBank/DDBJ whole genome shotgun (WGS) entry which is preliminary data.</text>
</comment>
<dbReference type="AlphaFoldDB" id="A0A286UUD9"/>
<sequence>MHIKKLKVRKVKAGYQTPCAVETLAMLSCWAASKNGSNVQACAESAKALSECMRANTMSGKKSSSTINFHLARLQKIKVLPLMYHISYTVLKCSTT</sequence>
<dbReference type="InterPro" id="IPR017264">
    <property type="entry name" value="Ribosomal_mS37_fun"/>
</dbReference>
<proteinExistence type="predicted"/>